<feature type="region of interest" description="Disordered" evidence="1">
    <location>
        <begin position="1"/>
        <end position="134"/>
    </location>
</feature>
<name>A0A2J6TKG3_9HELO</name>
<keyword evidence="3" id="KW-1185">Reference proteome</keyword>
<dbReference type="Proteomes" id="UP000235371">
    <property type="component" value="Unassembled WGS sequence"/>
</dbReference>
<dbReference type="EMBL" id="KZ613780">
    <property type="protein sequence ID" value="PMD63492.1"/>
    <property type="molecule type" value="Genomic_DNA"/>
</dbReference>
<accession>A0A2J6TKG3</accession>
<gene>
    <name evidence="2" type="ORF">K444DRAFT_626575</name>
</gene>
<dbReference type="RefSeq" id="XP_024740396.1">
    <property type="nucleotide sequence ID" value="XM_024882670.1"/>
</dbReference>
<evidence type="ECO:0000313" key="2">
    <source>
        <dbReference type="EMBL" id="PMD63492.1"/>
    </source>
</evidence>
<dbReference type="InParanoid" id="A0A2J6TKG3"/>
<proteinExistence type="predicted"/>
<feature type="compositionally biased region" description="Low complexity" evidence="1">
    <location>
        <begin position="1"/>
        <end position="10"/>
    </location>
</feature>
<feature type="compositionally biased region" description="Polar residues" evidence="1">
    <location>
        <begin position="91"/>
        <end position="103"/>
    </location>
</feature>
<sequence>MSVFAAAAAAVPPRYPGTTSQPPPYKSSGSQPLSTTSNPLSMPPPVYRTTSNTTTTSSRSSFSAQSISTIAPAEPPQYASIISAPRPIPQPTATRQPRSSTPTWKDPYVETDAADSVYELQQRNSRQRAQEEEEDDTKNWCCGCFWVGPSVQQPWVAHLVL</sequence>
<feature type="compositionally biased region" description="Low complexity" evidence="1">
    <location>
        <begin position="49"/>
        <end position="69"/>
    </location>
</feature>
<organism evidence="2 3">
    <name type="scientific">Hyaloscypha bicolor E</name>
    <dbReference type="NCBI Taxonomy" id="1095630"/>
    <lineage>
        <taxon>Eukaryota</taxon>
        <taxon>Fungi</taxon>
        <taxon>Dikarya</taxon>
        <taxon>Ascomycota</taxon>
        <taxon>Pezizomycotina</taxon>
        <taxon>Leotiomycetes</taxon>
        <taxon>Helotiales</taxon>
        <taxon>Hyaloscyphaceae</taxon>
        <taxon>Hyaloscypha</taxon>
        <taxon>Hyaloscypha bicolor</taxon>
    </lineage>
</organism>
<reference evidence="2 3" key="1">
    <citation type="submission" date="2016-04" db="EMBL/GenBank/DDBJ databases">
        <title>A degradative enzymes factory behind the ericoid mycorrhizal symbiosis.</title>
        <authorList>
            <consortium name="DOE Joint Genome Institute"/>
            <person name="Martino E."/>
            <person name="Morin E."/>
            <person name="Grelet G."/>
            <person name="Kuo A."/>
            <person name="Kohler A."/>
            <person name="Daghino S."/>
            <person name="Barry K."/>
            <person name="Choi C."/>
            <person name="Cichocki N."/>
            <person name="Clum A."/>
            <person name="Copeland A."/>
            <person name="Hainaut M."/>
            <person name="Haridas S."/>
            <person name="Labutti K."/>
            <person name="Lindquist E."/>
            <person name="Lipzen A."/>
            <person name="Khouja H.-R."/>
            <person name="Murat C."/>
            <person name="Ohm R."/>
            <person name="Olson A."/>
            <person name="Spatafora J."/>
            <person name="Veneault-Fourrey C."/>
            <person name="Henrissat B."/>
            <person name="Grigoriev I."/>
            <person name="Martin F."/>
            <person name="Perotto S."/>
        </authorList>
    </citation>
    <scope>NUCLEOTIDE SEQUENCE [LARGE SCALE GENOMIC DNA]</scope>
    <source>
        <strain evidence="2 3">E</strain>
    </source>
</reference>
<protein>
    <submittedName>
        <fullName evidence="2">Uncharacterized protein</fullName>
    </submittedName>
</protein>
<evidence type="ECO:0000256" key="1">
    <source>
        <dbReference type="SAM" id="MobiDB-lite"/>
    </source>
</evidence>
<evidence type="ECO:0000313" key="3">
    <source>
        <dbReference type="Proteomes" id="UP000235371"/>
    </source>
</evidence>
<feature type="compositionally biased region" description="Polar residues" evidence="1">
    <location>
        <begin position="27"/>
        <end position="40"/>
    </location>
</feature>
<dbReference type="GeneID" id="36590747"/>
<dbReference type="OrthoDB" id="3553324at2759"/>
<dbReference type="AlphaFoldDB" id="A0A2J6TKG3"/>